<reference evidence="1 2" key="1">
    <citation type="submission" date="2020-05" db="EMBL/GenBank/DDBJ databases">
        <authorList>
            <person name="Khan S.A."/>
            <person name="Jeon C.O."/>
            <person name="Chun B.H."/>
        </authorList>
    </citation>
    <scope>NUCLEOTIDE SEQUENCE [LARGE SCALE GENOMIC DNA]</scope>
    <source>
        <strain evidence="1 2">B156</strain>
    </source>
</reference>
<evidence type="ECO:0000313" key="2">
    <source>
        <dbReference type="Proteomes" id="UP000552954"/>
    </source>
</evidence>
<keyword evidence="2" id="KW-1185">Reference proteome</keyword>
<name>A0A849KCU3_9BURK</name>
<dbReference type="RefSeq" id="WP_171561022.1">
    <property type="nucleotide sequence ID" value="NZ_JABFCS010000001.1"/>
</dbReference>
<dbReference type="Gene3D" id="3.10.450.160">
    <property type="entry name" value="inner membrane protein cigr"/>
    <property type="match status" value="1"/>
</dbReference>
<protein>
    <recommendedName>
        <fullName evidence="3">DUF1236 domain-containing protein</fullName>
    </recommendedName>
</protein>
<evidence type="ECO:0000313" key="1">
    <source>
        <dbReference type="EMBL" id="NNU44314.1"/>
    </source>
</evidence>
<gene>
    <name evidence="1" type="ORF">HK415_15820</name>
</gene>
<sequence length="59" mass="6281">MIIGQALPPGAVFTVPRRTLSTLPPPPVGYRYAVVNNQVVLVGNNSNIVVDIILRSLLG</sequence>
<organism evidence="1 2">
    <name type="scientific">Ramlibacter montanisoli</name>
    <dbReference type="NCBI Taxonomy" id="2732512"/>
    <lineage>
        <taxon>Bacteria</taxon>
        <taxon>Pseudomonadati</taxon>
        <taxon>Pseudomonadota</taxon>
        <taxon>Betaproteobacteria</taxon>
        <taxon>Burkholderiales</taxon>
        <taxon>Comamonadaceae</taxon>
        <taxon>Ramlibacter</taxon>
    </lineage>
</organism>
<evidence type="ECO:0008006" key="3">
    <source>
        <dbReference type="Google" id="ProtNLM"/>
    </source>
</evidence>
<dbReference type="AlphaFoldDB" id="A0A849KCU3"/>
<proteinExistence type="predicted"/>
<dbReference type="Proteomes" id="UP000552954">
    <property type="component" value="Unassembled WGS sequence"/>
</dbReference>
<reference evidence="1 2" key="2">
    <citation type="submission" date="2020-06" db="EMBL/GenBank/DDBJ databases">
        <title>Ramlibacter rhizophilus sp. nov., isolated from rhizosphere soil of national flower Mugunghwa from South Korea.</title>
        <authorList>
            <person name="Zheng-Fei Y."/>
            <person name="Huan T."/>
        </authorList>
    </citation>
    <scope>NUCLEOTIDE SEQUENCE [LARGE SCALE GENOMIC DNA]</scope>
    <source>
        <strain evidence="1 2">B156</strain>
    </source>
</reference>
<dbReference type="EMBL" id="JABFCS010000001">
    <property type="protein sequence ID" value="NNU44314.1"/>
    <property type="molecule type" value="Genomic_DNA"/>
</dbReference>
<accession>A0A849KCU3</accession>
<comment type="caution">
    <text evidence="1">The sequence shown here is derived from an EMBL/GenBank/DDBJ whole genome shotgun (WGS) entry which is preliminary data.</text>
</comment>